<organism evidence="2 3">
    <name type="scientific">Hemibagrus wyckioides</name>
    <dbReference type="NCBI Taxonomy" id="337641"/>
    <lineage>
        <taxon>Eukaryota</taxon>
        <taxon>Metazoa</taxon>
        <taxon>Chordata</taxon>
        <taxon>Craniata</taxon>
        <taxon>Vertebrata</taxon>
        <taxon>Euteleostomi</taxon>
        <taxon>Actinopterygii</taxon>
        <taxon>Neopterygii</taxon>
        <taxon>Teleostei</taxon>
        <taxon>Ostariophysi</taxon>
        <taxon>Siluriformes</taxon>
        <taxon>Bagridae</taxon>
        <taxon>Hemibagrus</taxon>
    </lineage>
</organism>
<reference evidence="2 3" key="1">
    <citation type="submission" date="2021-06" db="EMBL/GenBank/DDBJ databases">
        <title>Chromosome-level genome assembly of the red-tail catfish (Hemibagrus wyckioides).</title>
        <authorList>
            <person name="Shao F."/>
        </authorList>
    </citation>
    <scope>NUCLEOTIDE SEQUENCE [LARGE SCALE GENOMIC DNA]</scope>
    <source>
        <strain evidence="2">EC202008001</strain>
        <tissue evidence="2">Blood</tissue>
    </source>
</reference>
<feature type="compositionally biased region" description="Basic residues" evidence="1">
    <location>
        <begin position="25"/>
        <end position="37"/>
    </location>
</feature>
<proteinExistence type="predicted"/>
<name>A0A9D3NNP6_9TELE</name>
<evidence type="ECO:0000313" key="2">
    <source>
        <dbReference type="EMBL" id="KAG7325557.1"/>
    </source>
</evidence>
<dbReference type="EMBL" id="JAHKSW010000013">
    <property type="protein sequence ID" value="KAG7325557.1"/>
    <property type="molecule type" value="Genomic_DNA"/>
</dbReference>
<evidence type="ECO:0000256" key="1">
    <source>
        <dbReference type="SAM" id="MobiDB-lite"/>
    </source>
</evidence>
<dbReference type="AlphaFoldDB" id="A0A9D3NNP6"/>
<comment type="caution">
    <text evidence="2">The sequence shown here is derived from an EMBL/GenBank/DDBJ whole genome shotgun (WGS) entry which is preliminary data.</text>
</comment>
<gene>
    <name evidence="2" type="ORF">KOW79_011873</name>
</gene>
<sequence>MAHAASQLKKKADLELTAAEEEKEKKRRSRKRSREGKKKWPESERGRQWPNSLVLFYSSSELKRHAFLYSNIFINRLLMS</sequence>
<feature type="region of interest" description="Disordered" evidence="1">
    <location>
        <begin position="1"/>
        <end position="46"/>
    </location>
</feature>
<dbReference type="Proteomes" id="UP000824219">
    <property type="component" value="Linkage Group LG13"/>
</dbReference>
<feature type="compositionally biased region" description="Basic and acidic residues" evidence="1">
    <location>
        <begin position="10"/>
        <end position="24"/>
    </location>
</feature>
<protein>
    <submittedName>
        <fullName evidence="2">Uncharacterized protein</fullName>
    </submittedName>
</protein>
<evidence type="ECO:0000313" key="3">
    <source>
        <dbReference type="Proteomes" id="UP000824219"/>
    </source>
</evidence>
<accession>A0A9D3NNP6</accession>
<keyword evidence="3" id="KW-1185">Reference proteome</keyword>